<comment type="caution">
    <text evidence="3">The sequence shown here is derived from an EMBL/GenBank/DDBJ whole genome shotgun (WGS) entry which is preliminary data.</text>
</comment>
<evidence type="ECO:0000313" key="3">
    <source>
        <dbReference type="EMBL" id="MBB5052673.1"/>
    </source>
</evidence>
<evidence type="ECO:0000313" key="4">
    <source>
        <dbReference type="Proteomes" id="UP000521227"/>
    </source>
</evidence>
<gene>
    <name evidence="3" type="ORF">HNQ36_002647</name>
</gene>
<dbReference type="AlphaFoldDB" id="A0A840MXR7"/>
<feature type="chain" id="PRO_5032339588" evidence="2">
    <location>
        <begin position="32"/>
        <end position="202"/>
    </location>
</feature>
<dbReference type="Proteomes" id="UP000521227">
    <property type="component" value="Unassembled WGS sequence"/>
</dbReference>
<dbReference type="RefSeq" id="WP_184085667.1">
    <property type="nucleotide sequence ID" value="NZ_JACHIJ010000003.1"/>
</dbReference>
<feature type="signal peptide" evidence="2">
    <location>
        <begin position="1"/>
        <end position="31"/>
    </location>
</feature>
<accession>A0A840MXR7</accession>
<proteinExistence type="predicted"/>
<feature type="region of interest" description="Disordered" evidence="1">
    <location>
        <begin position="35"/>
        <end position="57"/>
    </location>
</feature>
<evidence type="ECO:0000256" key="1">
    <source>
        <dbReference type="SAM" id="MobiDB-lite"/>
    </source>
</evidence>
<protein>
    <submittedName>
        <fullName evidence="3">Uncharacterized protein</fullName>
    </submittedName>
</protein>
<sequence length="202" mass="21504">MRVAVRSPIAALTVAAAFVLASATFSGPAFAQAKQQPAPAKQAPAKEAAPAPAPEAKQMALTDKQIESVLAAQKDIDALGSEHMKPGAKAAPTNMTGKLNDVAKKHGFTDYADFAIVQNNIELVMSGFDPKTKTYIGPEAVIKQQIAEIQADKKMPAAEKKEALADLNQALKTPPPALEYKANIELVAKYYDKLAAMMQEDE</sequence>
<evidence type="ECO:0000256" key="2">
    <source>
        <dbReference type="SAM" id="SignalP"/>
    </source>
</evidence>
<dbReference type="EMBL" id="JACHIJ010000003">
    <property type="protein sequence ID" value="MBB5052673.1"/>
    <property type="molecule type" value="Genomic_DNA"/>
</dbReference>
<keyword evidence="2" id="KW-0732">Signal</keyword>
<name>A0A840MXR7_9BRAD</name>
<reference evidence="3 4" key="1">
    <citation type="submission" date="2020-08" db="EMBL/GenBank/DDBJ databases">
        <title>Genomic Encyclopedia of Type Strains, Phase IV (KMG-IV): sequencing the most valuable type-strain genomes for metagenomic binning, comparative biology and taxonomic classification.</title>
        <authorList>
            <person name="Goeker M."/>
        </authorList>
    </citation>
    <scope>NUCLEOTIDE SEQUENCE [LARGE SCALE GENOMIC DNA]</scope>
    <source>
        <strain evidence="3 4">DSM 17498</strain>
    </source>
</reference>
<organism evidence="3 4">
    <name type="scientific">Afipia massiliensis</name>
    <dbReference type="NCBI Taxonomy" id="211460"/>
    <lineage>
        <taxon>Bacteria</taxon>
        <taxon>Pseudomonadati</taxon>
        <taxon>Pseudomonadota</taxon>
        <taxon>Alphaproteobacteria</taxon>
        <taxon>Hyphomicrobiales</taxon>
        <taxon>Nitrobacteraceae</taxon>
        <taxon>Afipia</taxon>
    </lineage>
</organism>